<evidence type="ECO:0000256" key="11">
    <source>
        <dbReference type="RuleBase" id="RU361157"/>
    </source>
</evidence>
<evidence type="ECO:0000256" key="4">
    <source>
        <dbReference type="ARBA" id="ARBA00022475"/>
    </source>
</evidence>
<dbReference type="GO" id="GO:0043190">
    <property type="term" value="C:ATP-binding cassette (ABC) transporter complex"/>
    <property type="evidence" value="ECO:0007669"/>
    <property type="project" value="InterPro"/>
</dbReference>
<reference evidence="13 14" key="1">
    <citation type="submission" date="2017-01" db="EMBL/GenBank/DDBJ databases">
        <authorList>
            <person name="Mah S.A."/>
            <person name="Swanson W.J."/>
            <person name="Moy G.W."/>
            <person name="Vacquier V.D."/>
        </authorList>
    </citation>
    <scope>NUCLEOTIDE SEQUENCE [LARGE SCALE GENOMIC DNA]</scope>
    <source>
        <strain evidence="13 14">DSM 21219</strain>
    </source>
</reference>
<comment type="similarity">
    <text evidence="2 11">Belongs to the ABC-2 integral membrane protein family.</text>
</comment>
<evidence type="ECO:0000256" key="10">
    <source>
        <dbReference type="ARBA" id="ARBA00023136"/>
    </source>
</evidence>
<feature type="domain" description="ABC transmembrane type-2" evidence="12">
    <location>
        <begin position="36"/>
        <end position="257"/>
    </location>
</feature>
<dbReference type="GO" id="GO:0015774">
    <property type="term" value="P:polysaccharide transport"/>
    <property type="evidence" value="ECO:0007669"/>
    <property type="project" value="UniProtKB-KW"/>
</dbReference>
<keyword evidence="3 11" id="KW-0813">Transport</keyword>
<keyword evidence="8 11" id="KW-1133">Transmembrane helix</keyword>
<gene>
    <name evidence="13" type="ORF">SAMN05421849_2449</name>
</gene>
<keyword evidence="7" id="KW-0972">Capsule biogenesis/degradation</keyword>
<dbReference type="GO" id="GO:0140359">
    <property type="term" value="F:ABC-type transporter activity"/>
    <property type="evidence" value="ECO:0007669"/>
    <property type="project" value="InterPro"/>
</dbReference>
<evidence type="ECO:0000313" key="14">
    <source>
        <dbReference type="Proteomes" id="UP000192455"/>
    </source>
</evidence>
<name>A0A1R3X994_9RHOB</name>
<feature type="transmembrane region" description="Helical" evidence="11">
    <location>
        <begin position="237"/>
        <end position="255"/>
    </location>
</feature>
<evidence type="ECO:0000256" key="9">
    <source>
        <dbReference type="ARBA" id="ARBA00023047"/>
    </source>
</evidence>
<proteinExistence type="inferred from homology"/>
<feature type="transmembrane region" description="Helical" evidence="11">
    <location>
        <begin position="71"/>
        <end position="91"/>
    </location>
</feature>
<dbReference type="PANTHER" id="PTHR30413:SF10">
    <property type="entry name" value="CAPSULE POLYSACCHARIDE EXPORT INNER-MEMBRANE PROTEIN CTRC"/>
    <property type="match status" value="1"/>
</dbReference>
<feature type="transmembrane region" description="Helical" evidence="11">
    <location>
        <begin position="111"/>
        <end position="137"/>
    </location>
</feature>
<keyword evidence="10 11" id="KW-0472">Membrane</keyword>
<dbReference type="PROSITE" id="PS51012">
    <property type="entry name" value="ABC_TM2"/>
    <property type="match status" value="1"/>
</dbReference>
<dbReference type="Proteomes" id="UP000192455">
    <property type="component" value="Unassembled WGS sequence"/>
</dbReference>
<keyword evidence="6 11" id="KW-0812">Transmembrane</keyword>
<dbReference type="STRING" id="515897.SAMN05421849_2449"/>
<keyword evidence="9" id="KW-0625">Polysaccharide transport</keyword>
<dbReference type="AlphaFoldDB" id="A0A1R3X994"/>
<dbReference type="EMBL" id="FTPS01000002">
    <property type="protein sequence ID" value="SIT86850.1"/>
    <property type="molecule type" value="Genomic_DNA"/>
</dbReference>
<evidence type="ECO:0000259" key="12">
    <source>
        <dbReference type="PROSITE" id="PS51012"/>
    </source>
</evidence>
<accession>A0A1R3X994</accession>
<dbReference type="Pfam" id="PF01061">
    <property type="entry name" value="ABC2_membrane"/>
    <property type="match status" value="1"/>
</dbReference>
<comment type="subcellular location">
    <subcellularLocation>
        <location evidence="11">Cell inner membrane</location>
        <topology evidence="11">Multi-pass membrane protein</topology>
    </subcellularLocation>
    <subcellularLocation>
        <location evidence="1">Cell membrane</location>
        <topology evidence="1">Multi-pass membrane protein</topology>
    </subcellularLocation>
</comment>
<dbReference type="PANTHER" id="PTHR30413">
    <property type="entry name" value="INNER MEMBRANE TRANSPORT PERMEASE"/>
    <property type="match status" value="1"/>
</dbReference>
<dbReference type="GO" id="GO:0015920">
    <property type="term" value="P:lipopolysaccharide transport"/>
    <property type="evidence" value="ECO:0007669"/>
    <property type="project" value="TreeGrafter"/>
</dbReference>
<dbReference type="InterPro" id="IPR000412">
    <property type="entry name" value="ABC_2_transport"/>
</dbReference>
<evidence type="ECO:0000256" key="5">
    <source>
        <dbReference type="ARBA" id="ARBA00022597"/>
    </source>
</evidence>
<evidence type="ECO:0000256" key="1">
    <source>
        <dbReference type="ARBA" id="ARBA00004651"/>
    </source>
</evidence>
<sequence>MAPCPEHRPARSFATMRVIAALLLREMSTRYGKTPGGYIWSIIEPLAAIMVLSIGFALILRTPPIGTSFMLFYATGYMPYGMFNTVANMVGRSISFSKPLLQYPAVTWVDAVLARFLLNSLTSTFITLILITVILVLSDTQAVLDMIPILRAGLLALLLAFGVGVLNCAISGLFPLWEVIWSVITRPLFIASGVFFLYDDMPQLAREILWYNPLIHVIGEFRSGFYPMYIVDYVNNLFVLSVALVSLVMGLVLLGRYHREILIR</sequence>
<keyword evidence="14" id="KW-1185">Reference proteome</keyword>
<protein>
    <recommendedName>
        <fullName evidence="11">Transport permease protein</fullName>
    </recommendedName>
</protein>
<feature type="transmembrane region" description="Helical" evidence="11">
    <location>
        <begin position="179"/>
        <end position="198"/>
    </location>
</feature>
<dbReference type="InterPro" id="IPR013525">
    <property type="entry name" value="ABC2_TM"/>
</dbReference>
<feature type="transmembrane region" description="Helical" evidence="11">
    <location>
        <begin position="149"/>
        <end position="173"/>
    </location>
</feature>
<organism evidence="13 14">
    <name type="scientific">Pontibaca methylaminivorans</name>
    <dbReference type="NCBI Taxonomy" id="515897"/>
    <lineage>
        <taxon>Bacteria</taxon>
        <taxon>Pseudomonadati</taxon>
        <taxon>Pseudomonadota</taxon>
        <taxon>Alphaproteobacteria</taxon>
        <taxon>Rhodobacterales</taxon>
        <taxon>Roseobacteraceae</taxon>
        <taxon>Pontibaca</taxon>
    </lineage>
</organism>
<evidence type="ECO:0000256" key="7">
    <source>
        <dbReference type="ARBA" id="ARBA00022903"/>
    </source>
</evidence>
<evidence type="ECO:0000313" key="13">
    <source>
        <dbReference type="EMBL" id="SIT86850.1"/>
    </source>
</evidence>
<feature type="transmembrane region" description="Helical" evidence="11">
    <location>
        <begin position="37"/>
        <end position="59"/>
    </location>
</feature>
<evidence type="ECO:0000256" key="6">
    <source>
        <dbReference type="ARBA" id="ARBA00022692"/>
    </source>
</evidence>
<evidence type="ECO:0000256" key="2">
    <source>
        <dbReference type="ARBA" id="ARBA00007783"/>
    </source>
</evidence>
<evidence type="ECO:0000256" key="3">
    <source>
        <dbReference type="ARBA" id="ARBA00022448"/>
    </source>
</evidence>
<dbReference type="InterPro" id="IPR047817">
    <property type="entry name" value="ABC2_TM_bact-type"/>
</dbReference>
<keyword evidence="5" id="KW-0762">Sugar transport</keyword>
<dbReference type="PRINTS" id="PR00164">
    <property type="entry name" value="ABC2TRNSPORT"/>
</dbReference>
<keyword evidence="4 11" id="KW-1003">Cell membrane</keyword>
<evidence type="ECO:0000256" key="8">
    <source>
        <dbReference type="ARBA" id="ARBA00022989"/>
    </source>
</evidence>